<accession>A0A4Y9R0D9</accession>
<dbReference type="EMBL" id="SPSB01000001">
    <property type="protein sequence ID" value="TFV97508.1"/>
    <property type="molecule type" value="Genomic_DNA"/>
</dbReference>
<evidence type="ECO:0000313" key="2">
    <source>
        <dbReference type="EMBL" id="TFV97508.1"/>
    </source>
</evidence>
<gene>
    <name evidence="2" type="ORF">E4S40_02305</name>
</gene>
<reference evidence="2 3" key="1">
    <citation type="submission" date="2019-03" db="EMBL/GenBank/DDBJ databases">
        <title>Algoriphagus sp. nov, a new strain isolated from root system soil of mangrove plant Kandelia.</title>
        <authorList>
            <person name="Yin Q."/>
            <person name="Wang K."/>
            <person name="Song Z."/>
        </authorList>
    </citation>
    <scope>NUCLEOTIDE SEQUENCE [LARGE SCALE GENOMIC DNA]</scope>
    <source>
        <strain evidence="2 3">XY-J91</strain>
    </source>
</reference>
<feature type="transmembrane region" description="Helical" evidence="1">
    <location>
        <begin position="109"/>
        <end position="130"/>
    </location>
</feature>
<keyword evidence="3" id="KW-1185">Reference proteome</keyword>
<evidence type="ECO:0000256" key="1">
    <source>
        <dbReference type="SAM" id="Phobius"/>
    </source>
</evidence>
<comment type="caution">
    <text evidence="2">The sequence shown here is derived from an EMBL/GenBank/DDBJ whole genome shotgun (WGS) entry which is preliminary data.</text>
</comment>
<organism evidence="2 3">
    <name type="scientific">Algoriphagus kandeliae</name>
    <dbReference type="NCBI Taxonomy" id="2562278"/>
    <lineage>
        <taxon>Bacteria</taxon>
        <taxon>Pseudomonadati</taxon>
        <taxon>Bacteroidota</taxon>
        <taxon>Cytophagia</taxon>
        <taxon>Cytophagales</taxon>
        <taxon>Cyclobacteriaceae</taxon>
        <taxon>Algoriphagus</taxon>
    </lineage>
</organism>
<keyword evidence="1" id="KW-0812">Transmembrane</keyword>
<dbReference type="Proteomes" id="UP000297647">
    <property type="component" value="Unassembled WGS sequence"/>
</dbReference>
<sequence>MKDIQKITIFLSMVLLLSQCKTYQPMGSKNSQELSDENQTAIIKRNLSALEKDEKIQILSKSGREMELRYQSHSSDTLYANYNMPKNKFPTKIAIDEIDELRVKKIDPLGTIMVSGLGITSILIMIGTLYSNMQFGGFSI</sequence>
<keyword evidence="1" id="KW-1133">Transmembrane helix</keyword>
<evidence type="ECO:0000313" key="3">
    <source>
        <dbReference type="Proteomes" id="UP000297647"/>
    </source>
</evidence>
<name>A0A4Y9R0D9_9BACT</name>
<keyword evidence="1" id="KW-0472">Membrane</keyword>
<dbReference type="RefSeq" id="WP_135070270.1">
    <property type="nucleotide sequence ID" value="NZ_SPSB01000001.1"/>
</dbReference>
<protein>
    <submittedName>
        <fullName evidence="2">Uncharacterized protein</fullName>
    </submittedName>
</protein>
<proteinExistence type="predicted"/>
<dbReference type="AlphaFoldDB" id="A0A4Y9R0D9"/>
<dbReference type="OrthoDB" id="943331at68336"/>